<dbReference type="GO" id="GO:0005524">
    <property type="term" value="F:ATP binding"/>
    <property type="evidence" value="ECO:0007669"/>
    <property type="project" value="UniProtKB-KW"/>
</dbReference>
<name>A0AAV9AF03_ACOGR</name>
<dbReference type="PROSITE" id="PS51192">
    <property type="entry name" value="HELICASE_ATP_BIND_1"/>
    <property type="match status" value="1"/>
</dbReference>
<keyword evidence="2" id="KW-0378">Hydrolase</keyword>
<dbReference type="Pfam" id="PF00270">
    <property type="entry name" value="DEAD"/>
    <property type="match status" value="1"/>
</dbReference>
<keyword evidence="1" id="KW-0547">Nucleotide-binding</keyword>
<reference evidence="6" key="1">
    <citation type="journal article" date="2023" name="Nat. Commun.">
        <title>Diploid and tetraploid genomes of Acorus and the evolution of monocots.</title>
        <authorList>
            <person name="Ma L."/>
            <person name="Liu K.W."/>
            <person name="Li Z."/>
            <person name="Hsiao Y.Y."/>
            <person name="Qi Y."/>
            <person name="Fu T."/>
            <person name="Tang G.D."/>
            <person name="Zhang D."/>
            <person name="Sun W.H."/>
            <person name="Liu D.K."/>
            <person name="Li Y."/>
            <person name="Chen G.Z."/>
            <person name="Liu X.D."/>
            <person name="Liao X.Y."/>
            <person name="Jiang Y.T."/>
            <person name="Yu X."/>
            <person name="Hao Y."/>
            <person name="Huang J."/>
            <person name="Zhao X.W."/>
            <person name="Ke S."/>
            <person name="Chen Y.Y."/>
            <person name="Wu W.L."/>
            <person name="Hsu J.L."/>
            <person name="Lin Y.F."/>
            <person name="Huang M.D."/>
            <person name="Li C.Y."/>
            <person name="Huang L."/>
            <person name="Wang Z.W."/>
            <person name="Zhao X."/>
            <person name="Zhong W.Y."/>
            <person name="Peng D.H."/>
            <person name="Ahmad S."/>
            <person name="Lan S."/>
            <person name="Zhang J.S."/>
            <person name="Tsai W.C."/>
            <person name="Van de Peer Y."/>
            <person name="Liu Z.J."/>
        </authorList>
    </citation>
    <scope>NUCLEOTIDE SEQUENCE</scope>
    <source>
        <strain evidence="6">SCP</strain>
    </source>
</reference>
<reference evidence="6" key="2">
    <citation type="submission" date="2023-06" db="EMBL/GenBank/DDBJ databases">
        <authorList>
            <person name="Ma L."/>
            <person name="Liu K.-W."/>
            <person name="Li Z."/>
            <person name="Hsiao Y.-Y."/>
            <person name="Qi Y."/>
            <person name="Fu T."/>
            <person name="Tang G."/>
            <person name="Zhang D."/>
            <person name="Sun W.-H."/>
            <person name="Liu D.-K."/>
            <person name="Li Y."/>
            <person name="Chen G.-Z."/>
            <person name="Liu X.-D."/>
            <person name="Liao X.-Y."/>
            <person name="Jiang Y.-T."/>
            <person name="Yu X."/>
            <person name="Hao Y."/>
            <person name="Huang J."/>
            <person name="Zhao X.-W."/>
            <person name="Ke S."/>
            <person name="Chen Y.-Y."/>
            <person name="Wu W.-L."/>
            <person name="Hsu J.-L."/>
            <person name="Lin Y.-F."/>
            <person name="Huang M.-D."/>
            <person name="Li C.-Y."/>
            <person name="Huang L."/>
            <person name="Wang Z.-W."/>
            <person name="Zhao X."/>
            <person name="Zhong W.-Y."/>
            <person name="Peng D.-H."/>
            <person name="Ahmad S."/>
            <person name="Lan S."/>
            <person name="Zhang J.-S."/>
            <person name="Tsai W.-C."/>
            <person name="Van De Peer Y."/>
            <person name="Liu Z.-J."/>
        </authorList>
    </citation>
    <scope>NUCLEOTIDE SEQUENCE</scope>
    <source>
        <strain evidence="6">SCP</strain>
        <tissue evidence="6">Leaves</tissue>
    </source>
</reference>
<proteinExistence type="predicted"/>
<keyword evidence="4" id="KW-0067">ATP-binding</keyword>
<evidence type="ECO:0000313" key="6">
    <source>
        <dbReference type="EMBL" id="KAK1262752.1"/>
    </source>
</evidence>
<dbReference type="AlphaFoldDB" id="A0AAV9AF03"/>
<evidence type="ECO:0000313" key="7">
    <source>
        <dbReference type="Proteomes" id="UP001179952"/>
    </source>
</evidence>
<feature type="domain" description="Helicase ATP-binding" evidence="5">
    <location>
        <begin position="1"/>
        <end position="115"/>
    </location>
</feature>
<dbReference type="PANTHER" id="PTHR47959:SF1">
    <property type="entry name" value="ATP-DEPENDENT RNA HELICASE DBPA"/>
    <property type="match status" value="1"/>
</dbReference>
<evidence type="ECO:0000259" key="5">
    <source>
        <dbReference type="PROSITE" id="PS51192"/>
    </source>
</evidence>
<dbReference type="GO" id="GO:0005829">
    <property type="term" value="C:cytosol"/>
    <property type="evidence" value="ECO:0007669"/>
    <property type="project" value="TreeGrafter"/>
</dbReference>
<protein>
    <submittedName>
        <fullName evidence="6">DEAD-box ATP-dependent RNA helicase 21</fullName>
    </submittedName>
</protein>
<dbReference type="InterPro" id="IPR011545">
    <property type="entry name" value="DEAD/DEAH_box_helicase_dom"/>
</dbReference>
<evidence type="ECO:0000256" key="2">
    <source>
        <dbReference type="ARBA" id="ARBA00022801"/>
    </source>
</evidence>
<dbReference type="GO" id="GO:0003676">
    <property type="term" value="F:nucleic acid binding"/>
    <property type="evidence" value="ECO:0007669"/>
    <property type="project" value="InterPro"/>
</dbReference>
<gene>
    <name evidence="6" type="ORF">QJS04_geneDACA020555</name>
</gene>
<evidence type="ECO:0000256" key="4">
    <source>
        <dbReference type="ARBA" id="ARBA00022840"/>
    </source>
</evidence>
<keyword evidence="3 6" id="KW-0347">Helicase</keyword>
<dbReference type="EMBL" id="JAUJYN010000010">
    <property type="protein sequence ID" value="KAK1262752.1"/>
    <property type="molecule type" value="Genomic_DNA"/>
</dbReference>
<evidence type="ECO:0000256" key="1">
    <source>
        <dbReference type="ARBA" id="ARBA00022741"/>
    </source>
</evidence>
<dbReference type="InterPro" id="IPR050079">
    <property type="entry name" value="DEAD_box_RNA_helicase"/>
</dbReference>
<accession>A0AAV9AF03</accession>
<dbReference type="GO" id="GO:0016787">
    <property type="term" value="F:hydrolase activity"/>
    <property type="evidence" value="ECO:0007669"/>
    <property type="project" value="UniProtKB-KW"/>
</dbReference>
<organism evidence="6 7">
    <name type="scientific">Acorus gramineus</name>
    <name type="common">Dwarf sweet flag</name>
    <dbReference type="NCBI Taxonomy" id="55184"/>
    <lineage>
        <taxon>Eukaryota</taxon>
        <taxon>Viridiplantae</taxon>
        <taxon>Streptophyta</taxon>
        <taxon>Embryophyta</taxon>
        <taxon>Tracheophyta</taxon>
        <taxon>Spermatophyta</taxon>
        <taxon>Magnoliopsida</taxon>
        <taxon>Liliopsida</taxon>
        <taxon>Acoraceae</taxon>
        <taxon>Acorus</taxon>
    </lineage>
</organism>
<dbReference type="InterPro" id="IPR014001">
    <property type="entry name" value="Helicase_ATP-bd"/>
</dbReference>
<comment type="caution">
    <text evidence="6">The sequence shown here is derived from an EMBL/GenBank/DDBJ whole genome shotgun (WGS) entry which is preliminary data.</text>
</comment>
<keyword evidence="7" id="KW-1185">Reference proteome</keyword>
<dbReference type="GO" id="GO:0003724">
    <property type="term" value="F:RNA helicase activity"/>
    <property type="evidence" value="ECO:0007669"/>
    <property type="project" value="TreeGrafter"/>
</dbReference>
<dbReference type="PANTHER" id="PTHR47959">
    <property type="entry name" value="ATP-DEPENDENT RNA HELICASE RHLE-RELATED"/>
    <property type="match status" value="1"/>
</dbReference>
<dbReference type="InterPro" id="IPR027417">
    <property type="entry name" value="P-loop_NTPase"/>
</dbReference>
<dbReference type="Proteomes" id="UP001179952">
    <property type="component" value="Unassembled WGS sequence"/>
</dbReference>
<sequence length="138" mass="16007">MKRHDLDHAMVSSIVDGFSIKEHALEVRRGSHVVVGTVGQLGKCLLETRLLMMKECGYLIMDEPDNMMRTGFDKEMEAILKAMPRRRRTIHMYTETMPTSLEKLARKYLRDPINVSVDRAVSMEKALQWRPSEKKVQM</sequence>
<dbReference type="SUPFAM" id="SSF52540">
    <property type="entry name" value="P-loop containing nucleoside triphosphate hydrolases"/>
    <property type="match status" value="1"/>
</dbReference>
<evidence type="ECO:0000256" key="3">
    <source>
        <dbReference type="ARBA" id="ARBA00022806"/>
    </source>
</evidence>
<dbReference type="Gene3D" id="3.40.50.300">
    <property type="entry name" value="P-loop containing nucleotide triphosphate hydrolases"/>
    <property type="match status" value="1"/>
</dbReference>